<reference evidence="11 12" key="1">
    <citation type="submission" date="2024-01" db="EMBL/GenBank/DDBJ databases">
        <title>The genomes of 5 underutilized Papilionoideae crops provide insights into root nodulation and disease resistance.</title>
        <authorList>
            <person name="Yuan L."/>
        </authorList>
    </citation>
    <scope>NUCLEOTIDE SEQUENCE [LARGE SCALE GENOMIC DNA]</scope>
    <source>
        <strain evidence="11">LY-2023</strain>
        <tissue evidence="11">Leaf</tissue>
    </source>
</reference>
<dbReference type="SUPFAM" id="SSF54928">
    <property type="entry name" value="RNA-binding domain, RBD"/>
    <property type="match status" value="2"/>
</dbReference>
<keyword evidence="6 8" id="KW-0694">RNA-binding</keyword>
<feature type="region of interest" description="Disordered" evidence="9">
    <location>
        <begin position="54"/>
        <end position="76"/>
    </location>
</feature>
<dbReference type="Proteomes" id="UP001359559">
    <property type="component" value="Unassembled WGS sequence"/>
</dbReference>
<keyword evidence="5" id="KW-0677">Repeat</keyword>
<dbReference type="Pfam" id="PF00076">
    <property type="entry name" value="RRM_1"/>
    <property type="match status" value="2"/>
</dbReference>
<keyword evidence="4" id="KW-0507">mRNA processing</keyword>
<dbReference type="SMART" id="SM00360">
    <property type="entry name" value="RRM"/>
    <property type="match status" value="2"/>
</dbReference>
<dbReference type="InterPro" id="IPR035979">
    <property type="entry name" value="RBD_domain_sf"/>
</dbReference>
<dbReference type="InterPro" id="IPR048289">
    <property type="entry name" value="RRM2_NsCP33-like"/>
</dbReference>
<keyword evidence="2" id="KW-0150">Chloroplast</keyword>
<dbReference type="PANTHER" id="PTHR48025:SF5">
    <property type="entry name" value="NUCLEOTIDE-BINDING ALPHA-BETA PLAIT DOMAIN-CONTAINING PROTEIN-RELATED"/>
    <property type="match status" value="1"/>
</dbReference>
<keyword evidence="3" id="KW-0934">Plastid</keyword>
<protein>
    <recommendedName>
        <fullName evidence="10">RRM domain-containing protein</fullName>
    </recommendedName>
</protein>
<accession>A0AAN9FV94</accession>
<evidence type="ECO:0000256" key="1">
    <source>
        <dbReference type="ARBA" id="ARBA00004229"/>
    </source>
</evidence>
<sequence length="286" mass="31444">MAATTTTSSPVCKRIHNFSFTHSSISITLNFPHKPISLKPFNLNSQFFNSSLSPLPSLDNEEDPEPETFQKPHPNQSRRLFVGNLPYSLPSSHLARVFAEAGNVVSIEIVHDDIMDRSRGFAFVTIGSVEEAEEAIQMFDGSEVGGRTIKVNFPEIPKTGKRLVKGSPYRGFVDSPYKIYAGNLGWSLTSQSLKDAFAEQLGFLSAKVLYERNSGKSRGYGFVTFETAEDAEAALNAMNGVEFQGRPLRVNLVTDKKPSSPPVIDGNRRSNVDGMEMLLGVSRHGV</sequence>
<dbReference type="InterPro" id="IPR012677">
    <property type="entry name" value="Nucleotide-bd_a/b_plait_sf"/>
</dbReference>
<evidence type="ECO:0000256" key="3">
    <source>
        <dbReference type="ARBA" id="ARBA00022640"/>
    </source>
</evidence>
<keyword evidence="12" id="KW-1185">Reference proteome</keyword>
<evidence type="ECO:0000256" key="4">
    <source>
        <dbReference type="ARBA" id="ARBA00022664"/>
    </source>
</evidence>
<evidence type="ECO:0000313" key="11">
    <source>
        <dbReference type="EMBL" id="KAK7278748.1"/>
    </source>
</evidence>
<feature type="domain" description="RRM" evidence="10">
    <location>
        <begin position="78"/>
        <end position="156"/>
    </location>
</feature>
<keyword evidence="7" id="KW-0687">Ribonucleoprotein</keyword>
<dbReference type="PROSITE" id="PS50102">
    <property type="entry name" value="RRM"/>
    <property type="match status" value="2"/>
</dbReference>
<evidence type="ECO:0000256" key="8">
    <source>
        <dbReference type="PROSITE-ProRule" id="PRU00176"/>
    </source>
</evidence>
<name>A0AAN9FV94_CLITE</name>
<dbReference type="GO" id="GO:0003729">
    <property type="term" value="F:mRNA binding"/>
    <property type="evidence" value="ECO:0007669"/>
    <property type="project" value="TreeGrafter"/>
</dbReference>
<dbReference type="EMBL" id="JAYKXN010000006">
    <property type="protein sequence ID" value="KAK7278748.1"/>
    <property type="molecule type" value="Genomic_DNA"/>
</dbReference>
<evidence type="ECO:0000256" key="7">
    <source>
        <dbReference type="ARBA" id="ARBA00023274"/>
    </source>
</evidence>
<dbReference type="Gene3D" id="3.30.70.330">
    <property type="match status" value="2"/>
</dbReference>
<dbReference type="CDD" id="cd21608">
    <property type="entry name" value="RRM2_NsCP33_like"/>
    <property type="match status" value="1"/>
</dbReference>
<evidence type="ECO:0000256" key="6">
    <source>
        <dbReference type="ARBA" id="ARBA00022884"/>
    </source>
</evidence>
<evidence type="ECO:0000256" key="5">
    <source>
        <dbReference type="ARBA" id="ARBA00022737"/>
    </source>
</evidence>
<proteinExistence type="predicted"/>
<dbReference type="GO" id="GO:1990904">
    <property type="term" value="C:ribonucleoprotein complex"/>
    <property type="evidence" value="ECO:0007669"/>
    <property type="project" value="UniProtKB-KW"/>
</dbReference>
<dbReference type="GO" id="GO:1901259">
    <property type="term" value="P:chloroplast rRNA processing"/>
    <property type="evidence" value="ECO:0007669"/>
    <property type="project" value="TreeGrafter"/>
</dbReference>
<gene>
    <name evidence="11" type="ORF">RJT34_23784</name>
</gene>
<dbReference type="InterPro" id="IPR000504">
    <property type="entry name" value="RRM_dom"/>
</dbReference>
<evidence type="ECO:0000256" key="9">
    <source>
        <dbReference type="SAM" id="MobiDB-lite"/>
    </source>
</evidence>
<dbReference type="GO" id="GO:0009535">
    <property type="term" value="C:chloroplast thylakoid membrane"/>
    <property type="evidence" value="ECO:0007669"/>
    <property type="project" value="TreeGrafter"/>
</dbReference>
<evidence type="ECO:0000259" key="10">
    <source>
        <dbReference type="PROSITE" id="PS50102"/>
    </source>
</evidence>
<dbReference type="GO" id="GO:0006397">
    <property type="term" value="P:mRNA processing"/>
    <property type="evidence" value="ECO:0007669"/>
    <property type="project" value="UniProtKB-KW"/>
</dbReference>
<evidence type="ECO:0000313" key="12">
    <source>
        <dbReference type="Proteomes" id="UP001359559"/>
    </source>
</evidence>
<feature type="domain" description="RRM" evidence="10">
    <location>
        <begin position="177"/>
        <end position="255"/>
    </location>
</feature>
<comment type="subcellular location">
    <subcellularLocation>
        <location evidence="1">Plastid</location>
        <location evidence="1">Chloroplast</location>
    </subcellularLocation>
</comment>
<dbReference type="AlphaFoldDB" id="A0AAN9FV94"/>
<dbReference type="PANTHER" id="PTHR48025">
    <property type="entry name" value="OS02G0815200 PROTEIN"/>
    <property type="match status" value="1"/>
</dbReference>
<organism evidence="11 12">
    <name type="scientific">Clitoria ternatea</name>
    <name type="common">Butterfly pea</name>
    <dbReference type="NCBI Taxonomy" id="43366"/>
    <lineage>
        <taxon>Eukaryota</taxon>
        <taxon>Viridiplantae</taxon>
        <taxon>Streptophyta</taxon>
        <taxon>Embryophyta</taxon>
        <taxon>Tracheophyta</taxon>
        <taxon>Spermatophyta</taxon>
        <taxon>Magnoliopsida</taxon>
        <taxon>eudicotyledons</taxon>
        <taxon>Gunneridae</taxon>
        <taxon>Pentapetalae</taxon>
        <taxon>rosids</taxon>
        <taxon>fabids</taxon>
        <taxon>Fabales</taxon>
        <taxon>Fabaceae</taxon>
        <taxon>Papilionoideae</taxon>
        <taxon>50 kb inversion clade</taxon>
        <taxon>NPAAA clade</taxon>
        <taxon>indigoferoid/millettioid clade</taxon>
        <taxon>Phaseoleae</taxon>
        <taxon>Clitoria</taxon>
    </lineage>
</organism>
<evidence type="ECO:0000256" key="2">
    <source>
        <dbReference type="ARBA" id="ARBA00022528"/>
    </source>
</evidence>
<dbReference type="InterPro" id="IPR050502">
    <property type="entry name" value="Euk_RNA-bind_prot"/>
</dbReference>
<comment type="caution">
    <text evidence="11">The sequence shown here is derived from an EMBL/GenBank/DDBJ whole genome shotgun (WGS) entry which is preliminary data.</text>
</comment>